<dbReference type="EMBL" id="CP165627">
    <property type="protein sequence ID" value="XDV00746.1"/>
    <property type="molecule type" value="Genomic_DNA"/>
</dbReference>
<gene>
    <name evidence="2" type="ORF">AB3G32_10400</name>
</gene>
<name>A0AB39WGS1_9FLAO</name>
<dbReference type="InterPro" id="IPR045764">
    <property type="entry name" value="DUF6132"/>
</dbReference>
<keyword evidence="1" id="KW-0472">Membrane</keyword>
<evidence type="ECO:0000256" key="1">
    <source>
        <dbReference type="SAM" id="Phobius"/>
    </source>
</evidence>
<dbReference type="Pfam" id="PF19628">
    <property type="entry name" value="DUF6132"/>
    <property type="match status" value="1"/>
</dbReference>
<keyword evidence="1" id="KW-1133">Transmembrane helix</keyword>
<proteinExistence type="predicted"/>
<organism evidence="2">
    <name type="scientific">Flavobacterium sp. WC2429</name>
    <dbReference type="NCBI Taxonomy" id="3234140"/>
    <lineage>
        <taxon>Bacteria</taxon>
        <taxon>Pseudomonadati</taxon>
        <taxon>Bacteroidota</taxon>
        <taxon>Flavobacteriia</taxon>
        <taxon>Flavobacteriales</taxon>
        <taxon>Flavobacteriaceae</taxon>
        <taxon>Flavobacterium</taxon>
    </lineage>
</organism>
<accession>A0AB39WGS1</accession>
<protein>
    <submittedName>
        <fullName evidence="2">DUF6132 family protein</fullName>
    </submittedName>
</protein>
<feature type="transmembrane region" description="Helical" evidence="1">
    <location>
        <begin position="41"/>
        <end position="59"/>
    </location>
</feature>
<dbReference type="AlphaFoldDB" id="A0AB39WGS1"/>
<keyword evidence="1" id="KW-0812">Transmembrane</keyword>
<reference evidence="2" key="1">
    <citation type="submission" date="2024-07" db="EMBL/GenBank/DDBJ databases">
        <authorList>
            <person name="Biller S.J."/>
        </authorList>
    </citation>
    <scope>NUCLEOTIDE SEQUENCE</scope>
    <source>
        <strain evidence="2">WC2429</strain>
    </source>
</reference>
<feature type="transmembrane region" description="Helical" evidence="1">
    <location>
        <begin position="7"/>
        <end position="26"/>
    </location>
</feature>
<sequence>MTKKAIILTVIGIGIGAIAGYLYYYFIGCASGTCAITSKPLNSTLYGSLMGGLIFNMFIKNEKK</sequence>
<evidence type="ECO:0000313" key="2">
    <source>
        <dbReference type="EMBL" id="XDV00746.1"/>
    </source>
</evidence>
<dbReference type="RefSeq" id="WP_367754048.1">
    <property type="nucleotide sequence ID" value="NZ_CP165627.1"/>
</dbReference>